<evidence type="ECO:0000313" key="7">
    <source>
        <dbReference type="EMBL" id="RIM99967.1"/>
    </source>
</evidence>
<evidence type="ECO:0000256" key="1">
    <source>
        <dbReference type="ARBA" id="ARBA00004613"/>
    </source>
</evidence>
<keyword evidence="2" id="KW-0964">Secreted</keyword>
<dbReference type="AlphaFoldDB" id="A0A418IEM3"/>
<evidence type="ECO:0000256" key="3">
    <source>
        <dbReference type="ARBA" id="ARBA00022729"/>
    </source>
</evidence>
<accession>A0A418IEM3</accession>
<reference evidence="7 8" key="1">
    <citation type="journal article" date="2016" name="Front. Microbiol.">
        <title>Comprehensive Phylogenetic Analysis of Bovine Non-aureus Staphylococci Species Based on Whole-Genome Sequencing.</title>
        <authorList>
            <person name="Naushad S."/>
            <person name="Barkema H.W."/>
            <person name="Luby C."/>
            <person name="Condas L.A."/>
            <person name="Nobrega D.B."/>
            <person name="Carson D.A."/>
            <person name="De Buck J."/>
        </authorList>
    </citation>
    <scope>NUCLEOTIDE SEQUENCE [LARGE SCALE GENOMIC DNA]</scope>
    <source>
        <strain evidence="7 8">SNUC 4554</strain>
    </source>
</reference>
<proteinExistence type="inferred from homology"/>
<evidence type="ECO:0000256" key="5">
    <source>
        <dbReference type="ARBA" id="ARBA00093792"/>
    </source>
</evidence>
<dbReference type="InterPro" id="IPR058086">
    <property type="entry name" value="IsaB"/>
</dbReference>
<feature type="chain" id="PRO_5038729299" description="Immunodominant staphylococcal antigen B" evidence="6">
    <location>
        <begin position="28"/>
        <end position="171"/>
    </location>
</feature>
<protein>
    <recommendedName>
        <fullName evidence="5">Immunodominant staphylococcal antigen B</fullName>
    </recommendedName>
</protein>
<keyword evidence="3 6" id="KW-0732">Signal</keyword>
<comment type="similarity">
    <text evidence="4">Belongs to the IsaB family.</text>
</comment>
<evidence type="ECO:0000313" key="8">
    <source>
        <dbReference type="Proteomes" id="UP000286317"/>
    </source>
</evidence>
<organism evidence="7 8">
    <name type="scientific">Staphylococcus shinii</name>
    <dbReference type="NCBI Taxonomy" id="2912228"/>
    <lineage>
        <taxon>Bacteria</taxon>
        <taxon>Bacillati</taxon>
        <taxon>Bacillota</taxon>
        <taxon>Bacilli</taxon>
        <taxon>Bacillales</taxon>
        <taxon>Staphylococcaceae</taxon>
        <taxon>Staphylococcus</taxon>
    </lineage>
</organism>
<dbReference type="OrthoDB" id="2405427at2"/>
<evidence type="ECO:0000256" key="4">
    <source>
        <dbReference type="ARBA" id="ARBA00093777"/>
    </source>
</evidence>
<keyword evidence="8" id="KW-1185">Reference proteome</keyword>
<name>A0A418IEM3_9STAP</name>
<gene>
    <name evidence="7" type="ORF">BU112_09130</name>
</gene>
<feature type="signal peptide" evidence="6">
    <location>
        <begin position="1"/>
        <end position="27"/>
    </location>
</feature>
<evidence type="ECO:0000256" key="2">
    <source>
        <dbReference type="ARBA" id="ARBA00022525"/>
    </source>
</evidence>
<comment type="subcellular location">
    <subcellularLocation>
        <location evidence="1">Secreted</location>
    </subcellularLocation>
</comment>
<dbReference type="RefSeq" id="WP_119585777.1">
    <property type="nucleotide sequence ID" value="NZ_JAWVBH010000001.1"/>
</dbReference>
<comment type="caution">
    <text evidence="7">The sequence shown here is derived from an EMBL/GenBank/DDBJ whole genome shotgun (WGS) entry which is preliminary data.</text>
</comment>
<dbReference type="Proteomes" id="UP000286317">
    <property type="component" value="Unassembled WGS sequence"/>
</dbReference>
<evidence type="ECO:0000256" key="6">
    <source>
        <dbReference type="SAM" id="SignalP"/>
    </source>
</evidence>
<dbReference type="EMBL" id="QXUF01000061">
    <property type="protein sequence ID" value="RIM99967.1"/>
    <property type="molecule type" value="Genomic_DNA"/>
</dbReference>
<sequence length="171" mass="18831">MKKFTKVILAGGIALSTLLGTTVTQFASQNNIAEAATKPWYAYSGMTGQNGNFILDTNFKNAVKHNNVKLSGYNIYADTQSALSYQKYSKEVKVHDQKVMKFASNKAIQAKFPVKKNHISQEQLVKVWGEGKVVNTAKGQSISYILNGNNIKFDIQNGYVTEVTLGTVISK</sequence>
<dbReference type="NCBIfam" id="NF047686">
    <property type="entry name" value="IsaB_fam"/>
    <property type="match status" value="1"/>
</dbReference>